<dbReference type="GO" id="GO:0004674">
    <property type="term" value="F:protein serine/threonine kinase activity"/>
    <property type="evidence" value="ECO:0007669"/>
    <property type="project" value="TreeGrafter"/>
</dbReference>
<accession>A0A4V1J299</accession>
<keyword evidence="5" id="KW-1185">Reference proteome</keyword>
<dbReference type="GO" id="GO:0035556">
    <property type="term" value="P:intracellular signal transduction"/>
    <property type="evidence" value="ECO:0007669"/>
    <property type="project" value="TreeGrafter"/>
</dbReference>
<dbReference type="InterPro" id="IPR000719">
    <property type="entry name" value="Prot_kinase_dom"/>
</dbReference>
<keyword evidence="2" id="KW-0067">ATP-binding</keyword>
<dbReference type="OrthoDB" id="122279at2759"/>
<protein>
    <submittedName>
        <fullName evidence="4">Kinase-like domain-containing protein</fullName>
    </submittedName>
</protein>
<keyword evidence="4" id="KW-0418">Kinase</keyword>
<dbReference type="PROSITE" id="PS50011">
    <property type="entry name" value="PROTEIN_KINASE_DOM"/>
    <property type="match status" value="1"/>
</dbReference>
<evidence type="ECO:0000256" key="2">
    <source>
        <dbReference type="ARBA" id="ARBA00022840"/>
    </source>
</evidence>
<evidence type="ECO:0000259" key="3">
    <source>
        <dbReference type="PROSITE" id="PS50011"/>
    </source>
</evidence>
<dbReference type="Pfam" id="PF00069">
    <property type="entry name" value="Pkinase"/>
    <property type="match status" value="1"/>
</dbReference>
<dbReference type="EMBL" id="KZ989148">
    <property type="protein sequence ID" value="RKP27819.1"/>
    <property type="molecule type" value="Genomic_DNA"/>
</dbReference>
<dbReference type="GO" id="GO:0005524">
    <property type="term" value="F:ATP binding"/>
    <property type="evidence" value="ECO:0007669"/>
    <property type="project" value="UniProtKB-KW"/>
</dbReference>
<dbReference type="Proteomes" id="UP000278143">
    <property type="component" value="Unassembled WGS sequence"/>
</dbReference>
<proteinExistence type="predicted"/>
<dbReference type="AlphaFoldDB" id="A0A4V1J299"/>
<keyword evidence="1" id="KW-0547">Nucleotide-binding</keyword>
<dbReference type="PANTHER" id="PTHR24346:SF30">
    <property type="entry name" value="MATERNAL EMBRYONIC LEUCINE ZIPPER KINASE"/>
    <property type="match status" value="1"/>
</dbReference>
<name>A0A4V1J299_9FUNG</name>
<organism evidence="4 5">
    <name type="scientific">Syncephalis pseudoplumigaleata</name>
    <dbReference type="NCBI Taxonomy" id="1712513"/>
    <lineage>
        <taxon>Eukaryota</taxon>
        <taxon>Fungi</taxon>
        <taxon>Fungi incertae sedis</taxon>
        <taxon>Zoopagomycota</taxon>
        <taxon>Zoopagomycotina</taxon>
        <taxon>Zoopagomycetes</taxon>
        <taxon>Zoopagales</taxon>
        <taxon>Piptocephalidaceae</taxon>
        <taxon>Syncephalis</taxon>
    </lineage>
</organism>
<dbReference type="PANTHER" id="PTHR24346">
    <property type="entry name" value="MAP/MICROTUBULE AFFINITY-REGULATING KINASE"/>
    <property type="match status" value="1"/>
</dbReference>
<keyword evidence="4" id="KW-0808">Transferase</keyword>
<evidence type="ECO:0000313" key="4">
    <source>
        <dbReference type="EMBL" id="RKP27819.1"/>
    </source>
</evidence>
<reference evidence="5" key="1">
    <citation type="journal article" date="2018" name="Nat. Microbiol.">
        <title>Leveraging single-cell genomics to expand the fungal tree of life.</title>
        <authorList>
            <person name="Ahrendt S.R."/>
            <person name="Quandt C.A."/>
            <person name="Ciobanu D."/>
            <person name="Clum A."/>
            <person name="Salamov A."/>
            <person name="Andreopoulos B."/>
            <person name="Cheng J.F."/>
            <person name="Woyke T."/>
            <person name="Pelin A."/>
            <person name="Henrissat B."/>
            <person name="Reynolds N.K."/>
            <person name="Benny G.L."/>
            <person name="Smith M.E."/>
            <person name="James T.Y."/>
            <person name="Grigoriev I.V."/>
        </authorList>
    </citation>
    <scope>NUCLEOTIDE SEQUENCE [LARGE SCALE GENOMIC DNA]</scope>
    <source>
        <strain evidence="5">Benny S71-1</strain>
    </source>
</reference>
<evidence type="ECO:0000313" key="5">
    <source>
        <dbReference type="Proteomes" id="UP000278143"/>
    </source>
</evidence>
<feature type="domain" description="Protein kinase" evidence="3">
    <location>
        <begin position="1"/>
        <end position="248"/>
    </location>
</feature>
<dbReference type="SMART" id="SM00220">
    <property type="entry name" value="S_TKc"/>
    <property type="match status" value="1"/>
</dbReference>
<sequence length="248" mass="28227">MSDFPADDGHCVVTAYGGDEDIGEYAAGLDVVEKGRKLYRLFVQVIRGKVHRPPVHKQRWPSARSSLHHPLGLAYLHRNKIAHGNLCPENILVSYPDMKRGRRPSITIIGFGSSRHVTKILGLFVRKEHSRGTVEFLPPEAFIKEKIDLYKQDVWGVGATVYYCLRREYVFGKQLEGAWRYMPYKKCKKQVADICHGKVAHPLRLTRNPSVAEKWAGLIDIIQAFLVYDPSKRVMTPAKYLAATQKTK</sequence>
<gene>
    <name evidence="4" type="ORF">SYNPS1DRAFT_26551</name>
</gene>
<dbReference type="GO" id="GO:0005737">
    <property type="term" value="C:cytoplasm"/>
    <property type="evidence" value="ECO:0007669"/>
    <property type="project" value="TreeGrafter"/>
</dbReference>
<dbReference type="Gene3D" id="1.10.510.10">
    <property type="entry name" value="Transferase(Phosphotransferase) domain 1"/>
    <property type="match status" value="1"/>
</dbReference>
<dbReference type="SUPFAM" id="SSF56112">
    <property type="entry name" value="Protein kinase-like (PK-like)"/>
    <property type="match status" value="1"/>
</dbReference>
<dbReference type="InterPro" id="IPR011009">
    <property type="entry name" value="Kinase-like_dom_sf"/>
</dbReference>
<evidence type="ECO:0000256" key="1">
    <source>
        <dbReference type="ARBA" id="ARBA00022741"/>
    </source>
</evidence>